<reference evidence="1 2" key="1">
    <citation type="submission" date="2019-02" db="EMBL/GenBank/DDBJ databases">
        <title>Sequencing the genomes of 1000 actinobacteria strains.</title>
        <authorList>
            <person name="Klenk H.-P."/>
        </authorList>
    </citation>
    <scope>NUCLEOTIDE SEQUENCE [LARGE SCALE GENOMIC DNA]</scope>
    <source>
        <strain evidence="1 2">DSM 44509</strain>
    </source>
</reference>
<gene>
    <name evidence="1" type="ORF">BKA19_1460</name>
</gene>
<evidence type="ECO:0000313" key="1">
    <source>
        <dbReference type="EMBL" id="RZU31779.1"/>
    </source>
</evidence>
<proteinExistence type="predicted"/>
<name>A0A4Q7Y735_9ACTN</name>
<comment type="caution">
    <text evidence="1">The sequence shown here is derived from an EMBL/GenBank/DDBJ whole genome shotgun (WGS) entry which is preliminary data.</text>
</comment>
<organism evidence="1 2">
    <name type="scientific">Blastococcus saxobsidens</name>
    <dbReference type="NCBI Taxonomy" id="138336"/>
    <lineage>
        <taxon>Bacteria</taxon>
        <taxon>Bacillati</taxon>
        <taxon>Actinomycetota</taxon>
        <taxon>Actinomycetes</taxon>
        <taxon>Geodermatophilales</taxon>
        <taxon>Geodermatophilaceae</taxon>
        <taxon>Blastococcus</taxon>
    </lineage>
</organism>
<dbReference type="Proteomes" id="UP000292507">
    <property type="component" value="Unassembled WGS sequence"/>
</dbReference>
<dbReference type="AlphaFoldDB" id="A0A4Q7Y735"/>
<dbReference type="OrthoDB" id="3691042at2"/>
<accession>A0A4Q7Y735</accession>
<protein>
    <submittedName>
        <fullName evidence="1">Uncharacterized protein</fullName>
    </submittedName>
</protein>
<keyword evidence="2" id="KW-1185">Reference proteome</keyword>
<dbReference type="EMBL" id="SHKV01000001">
    <property type="protein sequence ID" value="RZU31779.1"/>
    <property type="molecule type" value="Genomic_DNA"/>
</dbReference>
<sequence>MDELHPPKSEALRALYWRSEILQLMYWLRGEGLGEVVDAALLQRFLGVGADVGVGYLGRLVTEGYLDAVDGGFVLSESGLAEGRTEFALSFADLTRPAHGECSADCWCHNSVEEALACAAEREGHGPA</sequence>
<evidence type="ECO:0000313" key="2">
    <source>
        <dbReference type="Proteomes" id="UP000292507"/>
    </source>
</evidence>
<dbReference type="RefSeq" id="WP_104527561.1">
    <property type="nucleotide sequence ID" value="NZ_POQT01000006.1"/>
</dbReference>